<evidence type="ECO:0000313" key="2">
    <source>
        <dbReference type="Proteomes" id="UP000823399"/>
    </source>
</evidence>
<keyword evidence="2" id="KW-1185">Reference proteome</keyword>
<dbReference type="EMBL" id="JABBWM010000007">
    <property type="protein sequence ID" value="KAG2115760.1"/>
    <property type="molecule type" value="Genomic_DNA"/>
</dbReference>
<gene>
    <name evidence="1" type="ORF">F5147DRAFT_674473</name>
</gene>
<dbReference type="RefSeq" id="XP_041297139.1">
    <property type="nucleotide sequence ID" value="XM_041435851.1"/>
</dbReference>
<name>A0A9P7FGQ2_9AGAM</name>
<reference evidence="1" key="1">
    <citation type="journal article" date="2020" name="New Phytol.">
        <title>Comparative genomics reveals dynamic genome evolution in host specialist ectomycorrhizal fungi.</title>
        <authorList>
            <person name="Lofgren L.A."/>
            <person name="Nguyen N.H."/>
            <person name="Vilgalys R."/>
            <person name="Ruytinx J."/>
            <person name="Liao H.L."/>
            <person name="Branco S."/>
            <person name="Kuo A."/>
            <person name="LaButti K."/>
            <person name="Lipzen A."/>
            <person name="Andreopoulos W."/>
            <person name="Pangilinan J."/>
            <person name="Riley R."/>
            <person name="Hundley H."/>
            <person name="Na H."/>
            <person name="Barry K."/>
            <person name="Grigoriev I.V."/>
            <person name="Stajich J.E."/>
            <person name="Kennedy P.G."/>
        </authorList>
    </citation>
    <scope>NUCLEOTIDE SEQUENCE</scope>
    <source>
        <strain evidence="1">FC423</strain>
    </source>
</reference>
<dbReference type="GeneID" id="64698110"/>
<dbReference type="AlphaFoldDB" id="A0A9P7FGQ2"/>
<dbReference type="OrthoDB" id="10475210at2759"/>
<dbReference type="Proteomes" id="UP000823399">
    <property type="component" value="Unassembled WGS sequence"/>
</dbReference>
<comment type="caution">
    <text evidence="1">The sequence shown here is derived from an EMBL/GenBank/DDBJ whole genome shotgun (WGS) entry which is preliminary data.</text>
</comment>
<sequence>MNRARTLSSWQWTPSGIARQACVGLCVTPSTIFNSFDCLDECIQCYREAAIFCTKKRCACALLGTVTAAEQYYHTSTLEAYNTYFDLLAGNLATRSLTISRREVATAFISARSLPVDAASAVTIYDTQMNSWSRIVASGGRCPRLRKISSSRVST</sequence>
<accession>A0A9P7FGQ2</accession>
<proteinExistence type="predicted"/>
<protein>
    <submittedName>
        <fullName evidence="1">Uncharacterized protein</fullName>
    </submittedName>
</protein>
<organism evidence="1 2">
    <name type="scientific">Suillus discolor</name>
    <dbReference type="NCBI Taxonomy" id="1912936"/>
    <lineage>
        <taxon>Eukaryota</taxon>
        <taxon>Fungi</taxon>
        <taxon>Dikarya</taxon>
        <taxon>Basidiomycota</taxon>
        <taxon>Agaricomycotina</taxon>
        <taxon>Agaricomycetes</taxon>
        <taxon>Agaricomycetidae</taxon>
        <taxon>Boletales</taxon>
        <taxon>Suillineae</taxon>
        <taxon>Suillaceae</taxon>
        <taxon>Suillus</taxon>
    </lineage>
</organism>
<evidence type="ECO:0000313" key="1">
    <source>
        <dbReference type="EMBL" id="KAG2115760.1"/>
    </source>
</evidence>